<keyword evidence="1" id="KW-0732">Signal</keyword>
<organism evidence="2 3">
    <name type="scientific">Ignelater luminosus</name>
    <name type="common">Cucubano</name>
    <name type="synonym">Pyrophorus luminosus</name>
    <dbReference type="NCBI Taxonomy" id="2038154"/>
    <lineage>
        <taxon>Eukaryota</taxon>
        <taxon>Metazoa</taxon>
        <taxon>Ecdysozoa</taxon>
        <taxon>Arthropoda</taxon>
        <taxon>Hexapoda</taxon>
        <taxon>Insecta</taxon>
        <taxon>Pterygota</taxon>
        <taxon>Neoptera</taxon>
        <taxon>Endopterygota</taxon>
        <taxon>Coleoptera</taxon>
        <taxon>Polyphaga</taxon>
        <taxon>Elateriformia</taxon>
        <taxon>Elateroidea</taxon>
        <taxon>Elateridae</taxon>
        <taxon>Agrypninae</taxon>
        <taxon>Pyrophorini</taxon>
        <taxon>Ignelater</taxon>
    </lineage>
</organism>
<dbReference type="AlphaFoldDB" id="A0A8K0DIR0"/>
<dbReference type="GO" id="GO:0005549">
    <property type="term" value="F:odorant binding"/>
    <property type="evidence" value="ECO:0007669"/>
    <property type="project" value="InterPro"/>
</dbReference>
<gene>
    <name evidence="2" type="ORF">ILUMI_01242</name>
</gene>
<protein>
    <submittedName>
        <fullName evidence="2">Uncharacterized protein</fullName>
    </submittedName>
</protein>
<feature type="chain" id="PRO_5035442464" evidence="1">
    <location>
        <begin position="21"/>
        <end position="151"/>
    </location>
</feature>
<evidence type="ECO:0000313" key="3">
    <source>
        <dbReference type="Proteomes" id="UP000801492"/>
    </source>
</evidence>
<feature type="signal peptide" evidence="1">
    <location>
        <begin position="1"/>
        <end position="20"/>
    </location>
</feature>
<keyword evidence="3" id="KW-1185">Reference proteome</keyword>
<name>A0A8K0DIR0_IGNLU</name>
<dbReference type="InterPro" id="IPR006170">
    <property type="entry name" value="PBP/GOBP"/>
</dbReference>
<sequence>MKTFIVLSCVLVTAYGVSDAFLKDLKIKMADVGATCVTEVGANEADISEIMARKMPSRKEGRCLISCFLKKFHLQGADGKPDREGTMALLEPLHDDDAEMYTKLIQIAIKCGPEVSNTDLTDHCDIALEIVACSMREGKLIGVADPFALQG</sequence>
<dbReference type="SMART" id="SM00708">
    <property type="entry name" value="PhBP"/>
    <property type="match status" value="1"/>
</dbReference>
<reference evidence="2" key="1">
    <citation type="submission" date="2019-08" db="EMBL/GenBank/DDBJ databases">
        <title>The genome of the North American firefly Photinus pyralis.</title>
        <authorList>
            <consortium name="Photinus pyralis genome working group"/>
            <person name="Fallon T.R."/>
            <person name="Sander Lower S.E."/>
            <person name="Weng J.-K."/>
        </authorList>
    </citation>
    <scope>NUCLEOTIDE SEQUENCE</scope>
    <source>
        <strain evidence="2">TRF0915ILg1</strain>
        <tissue evidence="2">Whole body</tissue>
    </source>
</reference>
<dbReference type="Gene3D" id="1.10.238.20">
    <property type="entry name" value="Pheromone/general odorant binding protein domain"/>
    <property type="match status" value="1"/>
</dbReference>
<dbReference type="SUPFAM" id="SSF47565">
    <property type="entry name" value="Insect pheromone/odorant-binding proteins"/>
    <property type="match status" value="1"/>
</dbReference>
<dbReference type="Proteomes" id="UP000801492">
    <property type="component" value="Unassembled WGS sequence"/>
</dbReference>
<dbReference type="InterPro" id="IPR036728">
    <property type="entry name" value="PBP_GOBP_sf"/>
</dbReference>
<accession>A0A8K0DIR0</accession>
<evidence type="ECO:0000256" key="1">
    <source>
        <dbReference type="SAM" id="SignalP"/>
    </source>
</evidence>
<dbReference type="Pfam" id="PF01395">
    <property type="entry name" value="PBP_GOBP"/>
    <property type="match status" value="1"/>
</dbReference>
<proteinExistence type="predicted"/>
<dbReference type="EMBL" id="VTPC01000643">
    <property type="protein sequence ID" value="KAF2904931.1"/>
    <property type="molecule type" value="Genomic_DNA"/>
</dbReference>
<dbReference type="OrthoDB" id="6595846at2759"/>
<comment type="caution">
    <text evidence="2">The sequence shown here is derived from an EMBL/GenBank/DDBJ whole genome shotgun (WGS) entry which is preliminary data.</text>
</comment>
<evidence type="ECO:0000313" key="2">
    <source>
        <dbReference type="EMBL" id="KAF2904931.1"/>
    </source>
</evidence>
<dbReference type="CDD" id="cd23992">
    <property type="entry name" value="PBP_GOBP"/>
    <property type="match status" value="1"/>
</dbReference>